<dbReference type="PANTHER" id="PTHR46060:SF1">
    <property type="entry name" value="MARINER MOS1 TRANSPOSASE-LIKE PROTEIN"/>
    <property type="match status" value="1"/>
</dbReference>
<dbReference type="GO" id="GO:0003676">
    <property type="term" value="F:nucleic acid binding"/>
    <property type="evidence" value="ECO:0007669"/>
    <property type="project" value="InterPro"/>
</dbReference>
<proteinExistence type="predicted"/>
<gene>
    <name evidence="1" type="ORF">AVEN_177512_1</name>
</gene>
<dbReference type="Proteomes" id="UP000499080">
    <property type="component" value="Unassembled WGS sequence"/>
</dbReference>
<dbReference type="PANTHER" id="PTHR46060">
    <property type="entry name" value="MARINER MOS1 TRANSPOSASE-LIKE PROTEIN"/>
    <property type="match status" value="1"/>
</dbReference>
<accession>A0A4Y2D0M4</accession>
<reference evidence="1 2" key="1">
    <citation type="journal article" date="2019" name="Sci. Rep.">
        <title>Orb-weaving spider Araneus ventricosus genome elucidates the spidroin gene catalogue.</title>
        <authorList>
            <person name="Kono N."/>
            <person name="Nakamura H."/>
            <person name="Ohtoshi R."/>
            <person name="Moran D.A.P."/>
            <person name="Shinohara A."/>
            <person name="Yoshida Y."/>
            <person name="Fujiwara M."/>
            <person name="Mori M."/>
            <person name="Tomita M."/>
            <person name="Arakawa K."/>
        </authorList>
    </citation>
    <scope>NUCLEOTIDE SEQUENCE [LARGE SCALE GENOMIC DNA]</scope>
</reference>
<keyword evidence="2" id="KW-1185">Reference proteome</keyword>
<dbReference type="Gene3D" id="3.30.420.10">
    <property type="entry name" value="Ribonuclease H-like superfamily/Ribonuclease H"/>
    <property type="match status" value="1"/>
</dbReference>
<dbReference type="EMBL" id="BGPR01000282">
    <property type="protein sequence ID" value="GBM10250.1"/>
    <property type="molecule type" value="Genomic_DNA"/>
</dbReference>
<organism evidence="1 2">
    <name type="scientific">Araneus ventricosus</name>
    <name type="common">Orbweaver spider</name>
    <name type="synonym">Epeira ventricosa</name>
    <dbReference type="NCBI Taxonomy" id="182803"/>
    <lineage>
        <taxon>Eukaryota</taxon>
        <taxon>Metazoa</taxon>
        <taxon>Ecdysozoa</taxon>
        <taxon>Arthropoda</taxon>
        <taxon>Chelicerata</taxon>
        <taxon>Arachnida</taxon>
        <taxon>Araneae</taxon>
        <taxon>Araneomorphae</taxon>
        <taxon>Entelegynae</taxon>
        <taxon>Araneoidea</taxon>
        <taxon>Araneidae</taxon>
        <taxon>Araneus</taxon>
    </lineage>
</organism>
<evidence type="ECO:0008006" key="3">
    <source>
        <dbReference type="Google" id="ProtNLM"/>
    </source>
</evidence>
<dbReference type="InterPro" id="IPR036397">
    <property type="entry name" value="RNaseH_sf"/>
</dbReference>
<dbReference type="AlphaFoldDB" id="A0A4Y2D0M4"/>
<evidence type="ECO:0000313" key="1">
    <source>
        <dbReference type="EMBL" id="GBM10250.1"/>
    </source>
</evidence>
<name>A0A4Y2D0M4_ARAVE</name>
<evidence type="ECO:0000313" key="2">
    <source>
        <dbReference type="Proteomes" id="UP000499080"/>
    </source>
</evidence>
<sequence>MSSLEQRANIKFCVLLPSETLEMLKKAYGNDAMNITKEGKISLGQKPRESDVGGQTVNKELYLEILKRLQDAIGRKRSEKWATNDWFLFHDNAPPHSALIVKKYLVRHSVTTLEHPPYSPDLAPADFYLFPRLKMKFMGHRFVDSDEVIENATKQLKYLSKNGFQTCFEQLYERWKKCVGA</sequence>
<dbReference type="InterPro" id="IPR052709">
    <property type="entry name" value="Transposase-MT_Hybrid"/>
</dbReference>
<comment type="caution">
    <text evidence="1">The sequence shown here is derived from an EMBL/GenBank/DDBJ whole genome shotgun (WGS) entry which is preliminary data.</text>
</comment>
<protein>
    <recommendedName>
        <fullName evidence="3">Mariner Mos1 transposase</fullName>
    </recommendedName>
</protein>